<dbReference type="AlphaFoldDB" id="A0A0G4IHJ3"/>
<keyword evidence="1" id="KW-0472">Membrane</keyword>
<dbReference type="SMART" id="SM00315">
    <property type="entry name" value="RGS"/>
    <property type="match status" value="1"/>
</dbReference>
<dbReference type="PROSITE" id="PS50132">
    <property type="entry name" value="RGS"/>
    <property type="match status" value="1"/>
</dbReference>
<feature type="transmembrane region" description="Helical" evidence="1">
    <location>
        <begin position="105"/>
        <end position="125"/>
    </location>
</feature>
<evidence type="ECO:0000313" key="3">
    <source>
        <dbReference type="EMBL" id="CEO94688.1"/>
    </source>
</evidence>
<dbReference type="EMBL" id="OVEO01000001">
    <property type="protein sequence ID" value="SPQ93050.1"/>
    <property type="molecule type" value="Genomic_DNA"/>
</dbReference>
<dbReference type="Pfam" id="PF00615">
    <property type="entry name" value="RGS"/>
    <property type="match status" value="1"/>
</dbReference>
<keyword evidence="1" id="KW-1133">Transmembrane helix</keyword>
<dbReference type="Proteomes" id="UP000039324">
    <property type="component" value="Unassembled WGS sequence"/>
</dbReference>
<proteinExistence type="predicted"/>
<dbReference type="OrthoDB" id="10628031at2759"/>
<evidence type="ECO:0000313" key="4">
    <source>
        <dbReference type="EMBL" id="SPQ93050.1"/>
    </source>
</evidence>
<name>A0A0G4IHJ3_PLABS</name>
<dbReference type="Proteomes" id="UP000290189">
    <property type="component" value="Unassembled WGS sequence"/>
</dbReference>
<gene>
    <name evidence="3" type="ORF">PBRA_000474</name>
    <name evidence="4" type="ORF">PLBR_LOCUS265</name>
</gene>
<dbReference type="Gene3D" id="1.10.167.10">
    <property type="entry name" value="Regulator of G-protein Signalling 4, domain 2"/>
    <property type="match status" value="1"/>
</dbReference>
<evidence type="ECO:0000259" key="2">
    <source>
        <dbReference type="PROSITE" id="PS50132"/>
    </source>
</evidence>
<reference evidence="4 6" key="2">
    <citation type="submission" date="2018-03" db="EMBL/GenBank/DDBJ databases">
        <authorList>
            <person name="Fogelqvist J."/>
        </authorList>
    </citation>
    <scope>NUCLEOTIDE SEQUENCE [LARGE SCALE GENOMIC DNA]</scope>
</reference>
<geneLocation type="mitochondrion" evidence="4"/>
<sequence length="457" mass="50592">MGRRGAAVVCSGGAVVALLVGYVARIAPVWLSVAALAVAWASVAAVMTLAFVRRRYPPLAQGCLPLISCCVLANMLSVASDVLYYSGVVSDVVQCNHLERWAVNVISLATVAPYLVMAWRLYVIFEAGEPQLGPVSAWLYLITDMGLVRLFLVSLVLPVSFTLLQTAVPFIRYATAGLYYSCTLRLSRETLLLLFAGNATFLFVVAYLLAAVQRSCSTFGIRHHLWTVALSQAVFVAAYALPITLPAADLVDPSAYIAIARCIVCFVASVALPLYQSYQRSPCVPVLPRPERALSLQGILSDPMYFSFFSEFVSTDDDSRLLEFFVQAKLFPEEANDAGRRRCAHRIFDLYLDKRSARNLSKDVDLEAPEIHHIKQLIDGAAPLPGDLFSKPLSDVFHQMEHFTLRRFRLSDSYRAMRQAMQRHLLIRERLLVSNMADGVYPRLTSPLLSPEHGTPP</sequence>
<keyword evidence="5" id="KW-1185">Reference proteome</keyword>
<organism evidence="3 5">
    <name type="scientific">Plasmodiophora brassicae</name>
    <name type="common">Clubroot disease agent</name>
    <dbReference type="NCBI Taxonomy" id="37360"/>
    <lineage>
        <taxon>Eukaryota</taxon>
        <taxon>Sar</taxon>
        <taxon>Rhizaria</taxon>
        <taxon>Endomyxa</taxon>
        <taxon>Phytomyxea</taxon>
        <taxon>Plasmodiophorida</taxon>
        <taxon>Plasmodiophoridae</taxon>
        <taxon>Plasmodiophora</taxon>
    </lineage>
</organism>
<dbReference type="InterPro" id="IPR044926">
    <property type="entry name" value="RGS_subdomain_2"/>
</dbReference>
<evidence type="ECO:0000313" key="6">
    <source>
        <dbReference type="Proteomes" id="UP000290189"/>
    </source>
</evidence>
<keyword evidence="4" id="KW-0496">Mitochondrion</keyword>
<evidence type="ECO:0000256" key="1">
    <source>
        <dbReference type="SAM" id="Phobius"/>
    </source>
</evidence>
<feature type="transmembrane region" description="Helical" evidence="1">
    <location>
        <begin position="224"/>
        <end position="243"/>
    </location>
</feature>
<feature type="transmembrane region" description="Helical" evidence="1">
    <location>
        <begin position="146"/>
        <end position="171"/>
    </location>
</feature>
<feature type="transmembrane region" description="Helical" evidence="1">
    <location>
        <begin position="255"/>
        <end position="275"/>
    </location>
</feature>
<protein>
    <recommendedName>
        <fullName evidence="2">RGS domain-containing protein</fullName>
    </recommendedName>
</protein>
<feature type="transmembrane region" description="Helical" evidence="1">
    <location>
        <begin position="191"/>
        <end position="212"/>
    </location>
</feature>
<keyword evidence="1" id="KW-0812">Transmembrane</keyword>
<accession>A0A0G4IHJ3</accession>
<feature type="transmembrane region" description="Helical" evidence="1">
    <location>
        <begin position="30"/>
        <end position="52"/>
    </location>
</feature>
<feature type="domain" description="RGS" evidence="2">
    <location>
        <begin position="295"/>
        <end position="418"/>
    </location>
</feature>
<dbReference type="SUPFAM" id="SSF48097">
    <property type="entry name" value="Regulator of G-protein signaling, RGS"/>
    <property type="match status" value="1"/>
</dbReference>
<evidence type="ECO:0000313" key="5">
    <source>
        <dbReference type="Proteomes" id="UP000039324"/>
    </source>
</evidence>
<dbReference type="InterPro" id="IPR016137">
    <property type="entry name" value="RGS"/>
</dbReference>
<dbReference type="InterPro" id="IPR036305">
    <property type="entry name" value="RGS_sf"/>
</dbReference>
<reference evidence="3 5" key="1">
    <citation type="submission" date="2015-02" db="EMBL/GenBank/DDBJ databases">
        <authorList>
            <person name="Chooi Y.-H."/>
        </authorList>
    </citation>
    <scope>NUCLEOTIDE SEQUENCE [LARGE SCALE GENOMIC DNA]</scope>
    <source>
        <strain evidence="3">E3</strain>
    </source>
</reference>
<dbReference type="EMBL" id="CDSF01000001">
    <property type="protein sequence ID" value="CEO94688.1"/>
    <property type="molecule type" value="Genomic_DNA"/>
</dbReference>
<feature type="transmembrane region" description="Helical" evidence="1">
    <location>
        <begin position="7"/>
        <end position="24"/>
    </location>
</feature>
<feature type="transmembrane region" description="Helical" evidence="1">
    <location>
        <begin position="64"/>
        <end position="85"/>
    </location>
</feature>